<evidence type="ECO:0000313" key="8">
    <source>
        <dbReference type="EMBL" id="BBG94127.1"/>
    </source>
</evidence>
<evidence type="ECO:0000259" key="6">
    <source>
        <dbReference type="PROSITE" id="PS51192"/>
    </source>
</evidence>
<dbReference type="InterPro" id="IPR001650">
    <property type="entry name" value="Helicase_C-like"/>
</dbReference>
<dbReference type="GO" id="GO:0003676">
    <property type="term" value="F:nucleic acid binding"/>
    <property type="evidence" value="ECO:0007669"/>
    <property type="project" value="InterPro"/>
</dbReference>
<keyword evidence="2" id="KW-0378">Hydrolase</keyword>
<dbReference type="PANTHER" id="PTHR47959">
    <property type="entry name" value="ATP-DEPENDENT RNA HELICASE RHLE-RELATED"/>
    <property type="match status" value="1"/>
</dbReference>
<evidence type="ECO:0000256" key="2">
    <source>
        <dbReference type="ARBA" id="ARBA00022801"/>
    </source>
</evidence>
<dbReference type="SUPFAM" id="SSF52540">
    <property type="entry name" value="P-loop containing nucleoside triphosphate hydrolases"/>
    <property type="match status" value="1"/>
</dbReference>
<accession>A0A4Y1QQQ0</accession>
<keyword evidence="4" id="KW-0067">ATP-binding</keyword>
<feature type="compositionally biased region" description="Acidic residues" evidence="5">
    <location>
        <begin position="246"/>
        <end position="271"/>
    </location>
</feature>
<feature type="domain" description="Helicase ATP-binding" evidence="6">
    <location>
        <begin position="102"/>
        <end position="321"/>
    </location>
</feature>
<dbReference type="InterPro" id="IPR011545">
    <property type="entry name" value="DEAD/DEAH_box_helicase_dom"/>
</dbReference>
<dbReference type="GO" id="GO:0003724">
    <property type="term" value="F:RNA helicase activity"/>
    <property type="evidence" value="ECO:0007669"/>
    <property type="project" value="TreeGrafter"/>
</dbReference>
<evidence type="ECO:0000256" key="3">
    <source>
        <dbReference type="ARBA" id="ARBA00022806"/>
    </source>
</evidence>
<dbReference type="EMBL" id="AP019297">
    <property type="protein sequence ID" value="BBG94127.1"/>
    <property type="molecule type" value="Genomic_DNA"/>
</dbReference>
<dbReference type="GO" id="GO:0005829">
    <property type="term" value="C:cytosol"/>
    <property type="evidence" value="ECO:0007669"/>
    <property type="project" value="TreeGrafter"/>
</dbReference>
<proteinExistence type="predicted"/>
<feature type="domain" description="Helicase C-terminal" evidence="7">
    <location>
        <begin position="349"/>
        <end position="511"/>
    </location>
</feature>
<dbReference type="Pfam" id="PF00271">
    <property type="entry name" value="Helicase_C"/>
    <property type="match status" value="1"/>
</dbReference>
<dbReference type="PANTHER" id="PTHR47959:SF1">
    <property type="entry name" value="ATP-DEPENDENT RNA HELICASE DBPA"/>
    <property type="match status" value="1"/>
</dbReference>
<sequence length="540" mass="59969">MPTTMLPLYKLSSSPPKLFSQFRYSYSVLSNSSSSFRISLLWLSHPRRFGTVTTAAYRKEGGDTFFTEESVSWTSLGVSDKVSQALYNAGLGQPSLVQAASIPSILSGKDVVVAAETGSGKTHSFLVPLIDKLCNEQNDSANIASSDQGVSQPRKISLVLCPNVTLSEQVVRMADGLCDENGKPLLSVVSLCGRQVFDEADMLLSGGYQNKVIRLIHMLRFDEKLLSRSNEQNLPESETSSHFSSEDEDNLQDEDLSEEEGDAVENDDLDEELEAGHVKSTDWRRVRKVYKRSKQYIFVAATLPVNGKRTAGAVLKKMFPEANWVSGNYLHCHNPRLKQRWIEVTFDTQVDELIKAVKHGFESRSVSGQCRTMVFANTVEAVESVAKILMRGGIECYHYHKDCSLEDRAKTLADFQEKGGILVCTDAAARGIDIPNVSHVIQADFATSAVDFIHRVGRTARAGQYGLVTSMYTESNRDLVAAVRRAGELSQPVETAFSRKRSFRNKLKKRALQRITDSRADEERVLRKSSSLDVDEDVLA</sequence>
<dbReference type="Pfam" id="PF00270">
    <property type="entry name" value="DEAD"/>
    <property type="match status" value="1"/>
</dbReference>
<dbReference type="GO" id="GO:0005524">
    <property type="term" value="F:ATP binding"/>
    <property type="evidence" value="ECO:0007669"/>
    <property type="project" value="UniProtKB-KW"/>
</dbReference>
<dbReference type="SMART" id="SM00490">
    <property type="entry name" value="HELICc"/>
    <property type="match status" value="1"/>
</dbReference>
<evidence type="ECO:0000256" key="1">
    <source>
        <dbReference type="ARBA" id="ARBA00022741"/>
    </source>
</evidence>
<feature type="region of interest" description="Disordered" evidence="5">
    <location>
        <begin position="521"/>
        <end position="540"/>
    </location>
</feature>
<evidence type="ECO:0000256" key="5">
    <source>
        <dbReference type="SAM" id="MobiDB-lite"/>
    </source>
</evidence>
<keyword evidence="1" id="KW-0547">Nucleotide-binding</keyword>
<dbReference type="PROSITE" id="PS51192">
    <property type="entry name" value="HELICASE_ATP_BIND_1"/>
    <property type="match status" value="1"/>
</dbReference>
<feature type="compositionally biased region" description="Polar residues" evidence="5">
    <location>
        <begin position="230"/>
        <end position="243"/>
    </location>
</feature>
<feature type="region of interest" description="Disordered" evidence="5">
    <location>
        <begin position="230"/>
        <end position="271"/>
    </location>
</feature>
<dbReference type="GO" id="GO:0016787">
    <property type="term" value="F:hydrolase activity"/>
    <property type="evidence" value="ECO:0007669"/>
    <property type="project" value="UniProtKB-KW"/>
</dbReference>
<protein>
    <submittedName>
        <fullName evidence="8">DEA(D/H)-box RNA helicase family protein</fullName>
    </submittedName>
</protein>
<dbReference type="PROSITE" id="PS51194">
    <property type="entry name" value="HELICASE_CTER"/>
    <property type="match status" value="1"/>
</dbReference>
<dbReference type="InterPro" id="IPR050079">
    <property type="entry name" value="DEAD_box_RNA_helicase"/>
</dbReference>
<dbReference type="InterPro" id="IPR027417">
    <property type="entry name" value="P-loop_NTPase"/>
</dbReference>
<dbReference type="SMART" id="SM00487">
    <property type="entry name" value="DEXDc"/>
    <property type="match status" value="1"/>
</dbReference>
<name>A0A4Y1QQQ0_PRUDU</name>
<organism evidence="8">
    <name type="scientific">Prunus dulcis</name>
    <name type="common">Almond</name>
    <name type="synonym">Amygdalus dulcis</name>
    <dbReference type="NCBI Taxonomy" id="3755"/>
    <lineage>
        <taxon>Eukaryota</taxon>
        <taxon>Viridiplantae</taxon>
        <taxon>Streptophyta</taxon>
        <taxon>Embryophyta</taxon>
        <taxon>Tracheophyta</taxon>
        <taxon>Spermatophyta</taxon>
        <taxon>Magnoliopsida</taxon>
        <taxon>eudicotyledons</taxon>
        <taxon>Gunneridae</taxon>
        <taxon>Pentapetalae</taxon>
        <taxon>rosids</taxon>
        <taxon>fabids</taxon>
        <taxon>Rosales</taxon>
        <taxon>Rosaceae</taxon>
        <taxon>Amygdaloideae</taxon>
        <taxon>Amygdaleae</taxon>
        <taxon>Prunus</taxon>
    </lineage>
</organism>
<evidence type="ECO:0000259" key="7">
    <source>
        <dbReference type="PROSITE" id="PS51194"/>
    </source>
</evidence>
<dbReference type="CDD" id="cd18787">
    <property type="entry name" value="SF2_C_DEAD"/>
    <property type="match status" value="1"/>
</dbReference>
<dbReference type="AlphaFoldDB" id="A0A4Y1QQQ0"/>
<reference evidence="8" key="1">
    <citation type="journal article" date="2019" name="Science">
        <title>Mutation of a bHLH transcription factor allowed almond domestication.</title>
        <authorList>
            <person name="Sanchez-Perez R."/>
            <person name="Pavan S."/>
            <person name="Mazzeo R."/>
            <person name="Moldovan C."/>
            <person name="Aiese Cigliano R."/>
            <person name="Del Cueto J."/>
            <person name="Ricciardi F."/>
            <person name="Lotti C."/>
            <person name="Ricciardi L."/>
            <person name="Dicenta F."/>
            <person name="Lopez-Marques R.L."/>
            <person name="Lindberg Moller B."/>
        </authorList>
    </citation>
    <scope>NUCLEOTIDE SEQUENCE</scope>
</reference>
<dbReference type="Gene3D" id="3.40.50.300">
    <property type="entry name" value="P-loop containing nucleotide triphosphate hydrolases"/>
    <property type="match status" value="2"/>
</dbReference>
<keyword evidence="3 8" id="KW-0347">Helicase</keyword>
<evidence type="ECO:0000256" key="4">
    <source>
        <dbReference type="ARBA" id="ARBA00022840"/>
    </source>
</evidence>
<gene>
    <name evidence="8" type="ORF">Prudu_002335</name>
</gene>
<dbReference type="InterPro" id="IPR014001">
    <property type="entry name" value="Helicase_ATP-bd"/>
</dbReference>